<dbReference type="AlphaFoldDB" id="A0A1I1ST12"/>
<evidence type="ECO:0000313" key="2">
    <source>
        <dbReference type="Proteomes" id="UP000199474"/>
    </source>
</evidence>
<accession>A0A1I1ST12</accession>
<name>A0A1I1ST12_9BACI</name>
<dbReference type="STRING" id="640948.SAMN05216238_101442"/>
<evidence type="ECO:0000313" key="1">
    <source>
        <dbReference type="EMBL" id="SFD46190.1"/>
    </source>
</evidence>
<dbReference type="EMBL" id="FOMR01000001">
    <property type="protein sequence ID" value="SFD46190.1"/>
    <property type="molecule type" value="Genomic_DNA"/>
</dbReference>
<sequence>MSIVKTGSLTVFMKMVNFCAMTVLVGKFPKFTVKIPKYTVKLPKLTVKTPKFTINSPKFTIQ</sequence>
<gene>
    <name evidence="1" type="ORF">SAMN05216238_101442</name>
</gene>
<protein>
    <submittedName>
        <fullName evidence="1">Uncharacterized protein</fullName>
    </submittedName>
</protein>
<keyword evidence="2" id="KW-1185">Reference proteome</keyword>
<reference evidence="2" key="1">
    <citation type="submission" date="2016-10" db="EMBL/GenBank/DDBJ databases">
        <authorList>
            <person name="Varghese N."/>
            <person name="Submissions S."/>
        </authorList>
    </citation>
    <scope>NUCLEOTIDE SEQUENCE [LARGE SCALE GENOMIC DNA]</scope>
    <source>
        <strain evidence="2">DSM 22530</strain>
    </source>
</reference>
<dbReference type="Proteomes" id="UP000199474">
    <property type="component" value="Unassembled WGS sequence"/>
</dbReference>
<organism evidence="1 2">
    <name type="scientific">Lentibacillus persicus</name>
    <dbReference type="NCBI Taxonomy" id="640948"/>
    <lineage>
        <taxon>Bacteria</taxon>
        <taxon>Bacillati</taxon>
        <taxon>Bacillota</taxon>
        <taxon>Bacilli</taxon>
        <taxon>Bacillales</taxon>
        <taxon>Bacillaceae</taxon>
        <taxon>Lentibacillus</taxon>
    </lineage>
</organism>
<proteinExistence type="predicted"/>